<accession>X0TKX1</accession>
<dbReference type="AlphaFoldDB" id="X0TKX1"/>
<name>X0TKX1_9ZZZZ</name>
<gene>
    <name evidence="1" type="ORF">S01H1_28017</name>
</gene>
<protein>
    <submittedName>
        <fullName evidence="1">Uncharacterized protein</fullName>
    </submittedName>
</protein>
<proteinExistence type="predicted"/>
<dbReference type="EMBL" id="BARS01017099">
    <property type="protein sequence ID" value="GAF94203.1"/>
    <property type="molecule type" value="Genomic_DNA"/>
</dbReference>
<comment type="caution">
    <text evidence="1">The sequence shown here is derived from an EMBL/GenBank/DDBJ whole genome shotgun (WGS) entry which is preliminary data.</text>
</comment>
<evidence type="ECO:0000313" key="1">
    <source>
        <dbReference type="EMBL" id="GAF94203.1"/>
    </source>
</evidence>
<reference evidence="1" key="1">
    <citation type="journal article" date="2014" name="Front. Microbiol.">
        <title>High frequency of phylogenetically diverse reductive dehalogenase-homologous genes in deep subseafloor sedimentary metagenomes.</title>
        <authorList>
            <person name="Kawai M."/>
            <person name="Futagami T."/>
            <person name="Toyoda A."/>
            <person name="Takaki Y."/>
            <person name="Nishi S."/>
            <person name="Hori S."/>
            <person name="Arai W."/>
            <person name="Tsubouchi T."/>
            <person name="Morono Y."/>
            <person name="Uchiyama I."/>
            <person name="Ito T."/>
            <person name="Fujiyama A."/>
            <person name="Inagaki F."/>
            <person name="Takami H."/>
        </authorList>
    </citation>
    <scope>NUCLEOTIDE SEQUENCE</scope>
    <source>
        <strain evidence="1">Expedition CK06-06</strain>
    </source>
</reference>
<organism evidence="1">
    <name type="scientific">marine sediment metagenome</name>
    <dbReference type="NCBI Taxonomy" id="412755"/>
    <lineage>
        <taxon>unclassified sequences</taxon>
        <taxon>metagenomes</taxon>
        <taxon>ecological metagenomes</taxon>
    </lineage>
</organism>
<sequence>MADQIERSVAALIAVLKQINTSIQRTSVYISANSPILGVDGVVQTSGASGTLGDLGILAFIASSATEDAAVSGTLEMDIELVGSVPGSLSVSGGLDTQSELISSSIAASSVGGSMDAQPGFGEASVIEIASASAELGTLDLDLELVGSVAGTSDFSDTIGLLLEVLVGDADSDSGVSTAELQDLTRMLAGKTDGGSTGADAVLWIGS</sequence>